<dbReference type="GO" id="GO:0004826">
    <property type="term" value="F:phenylalanine-tRNA ligase activity"/>
    <property type="evidence" value="ECO:0007669"/>
    <property type="project" value="UniProtKB-EC"/>
</dbReference>
<dbReference type="SUPFAM" id="SSF54991">
    <property type="entry name" value="Anticodon-binding domain of PheRS"/>
    <property type="match status" value="1"/>
</dbReference>
<dbReference type="SMART" id="SM00896">
    <property type="entry name" value="FDX-ACB"/>
    <property type="match status" value="1"/>
</dbReference>
<dbReference type="InterPro" id="IPR045864">
    <property type="entry name" value="aa-tRNA-synth_II/BPL/LPL"/>
</dbReference>
<evidence type="ECO:0000256" key="5">
    <source>
        <dbReference type="ARBA" id="ARBA00022741"/>
    </source>
</evidence>
<keyword evidence="4" id="KW-0436">Ligase</keyword>
<dbReference type="GO" id="GO:0000049">
    <property type="term" value="F:tRNA binding"/>
    <property type="evidence" value="ECO:0007669"/>
    <property type="project" value="InterPro"/>
</dbReference>
<comment type="catalytic activity">
    <reaction evidence="12">
        <text>tRNA(Phe) + L-phenylalanine + ATP = L-phenylalanyl-tRNA(Phe) + AMP + diphosphate + H(+)</text>
        <dbReference type="Rhea" id="RHEA:19413"/>
        <dbReference type="Rhea" id="RHEA-COMP:9668"/>
        <dbReference type="Rhea" id="RHEA-COMP:9699"/>
        <dbReference type="ChEBI" id="CHEBI:15378"/>
        <dbReference type="ChEBI" id="CHEBI:30616"/>
        <dbReference type="ChEBI" id="CHEBI:33019"/>
        <dbReference type="ChEBI" id="CHEBI:58095"/>
        <dbReference type="ChEBI" id="CHEBI:78442"/>
        <dbReference type="ChEBI" id="CHEBI:78531"/>
        <dbReference type="ChEBI" id="CHEBI:456215"/>
        <dbReference type="EC" id="6.1.1.20"/>
    </reaction>
</comment>
<comment type="function">
    <text evidence="13">Is responsible for the charging of tRNA(Phe) with phenylalanine in mitochondrial translation.</text>
</comment>
<dbReference type="GO" id="GO:0005524">
    <property type="term" value="F:ATP binding"/>
    <property type="evidence" value="ECO:0007669"/>
    <property type="project" value="UniProtKB-KW"/>
</dbReference>
<evidence type="ECO:0000256" key="1">
    <source>
        <dbReference type="ARBA" id="ARBA00004305"/>
    </source>
</evidence>
<evidence type="ECO:0000313" key="18">
    <source>
        <dbReference type="Proteomes" id="UP000559256"/>
    </source>
</evidence>
<evidence type="ECO:0000259" key="15">
    <source>
        <dbReference type="PROSITE" id="PS50862"/>
    </source>
</evidence>
<feature type="domain" description="Aminoacyl-transfer RNA synthetases class-II family profile" evidence="15">
    <location>
        <begin position="73"/>
        <end position="333"/>
    </location>
</feature>
<dbReference type="EC" id="6.1.1.20" evidence="3"/>
<gene>
    <name evidence="17" type="ORF">D9758_003339</name>
</gene>
<keyword evidence="10" id="KW-0030">Aminoacyl-tRNA synthetase</keyword>
<dbReference type="PROSITE" id="PS50862">
    <property type="entry name" value="AA_TRNA_LIGASE_II"/>
    <property type="match status" value="1"/>
</dbReference>
<evidence type="ECO:0000256" key="11">
    <source>
        <dbReference type="ARBA" id="ARBA00031194"/>
    </source>
</evidence>
<organism evidence="17 18">
    <name type="scientific">Tetrapyrgos nigripes</name>
    <dbReference type="NCBI Taxonomy" id="182062"/>
    <lineage>
        <taxon>Eukaryota</taxon>
        <taxon>Fungi</taxon>
        <taxon>Dikarya</taxon>
        <taxon>Basidiomycota</taxon>
        <taxon>Agaricomycotina</taxon>
        <taxon>Agaricomycetes</taxon>
        <taxon>Agaricomycetidae</taxon>
        <taxon>Agaricales</taxon>
        <taxon>Marasmiineae</taxon>
        <taxon>Marasmiaceae</taxon>
        <taxon>Tetrapyrgos</taxon>
    </lineage>
</organism>
<dbReference type="FunFam" id="3.30.70.380:FF:000002">
    <property type="entry name" value="phenylalanine--tRNA ligase, mitochondrial"/>
    <property type="match status" value="1"/>
</dbReference>
<dbReference type="Gene3D" id="3.30.930.10">
    <property type="entry name" value="Bira Bifunctional Protein, Domain 2"/>
    <property type="match status" value="1"/>
</dbReference>
<keyword evidence="18" id="KW-1185">Reference proteome</keyword>
<accession>A0A8H5GJ26</accession>
<dbReference type="PANTHER" id="PTHR11538">
    <property type="entry name" value="PHENYLALANYL-TRNA SYNTHETASE"/>
    <property type="match status" value="1"/>
</dbReference>
<keyword evidence="5" id="KW-0547">Nucleotide-binding</keyword>
<dbReference type="Pfam" id="PF01409">
    <property type="entry name" value="tRNA-synt_2d"/>
    <property type="match status" value="2"/>
</dbReference>
<dbReference type="EMBL" id="JAACJM010000026">
    <property type="protein sequence ID" value="KAF5365681.1"/>
    <property type="molecule type" value="Genomic_DNA"/>
</dbReference>
<dbReference type="SUPFAM" id="SSF55681">
    <property type="entry name" value="Class II aaRS and biotin synthetases"/>
    <property type="match status" value="1"/>
</dbReference>
<dbReference type="NCBIfam" id="TIGR00469">
    <property type="entry name" value="pheS_mito"/>
    <property type="match status" value="1"/>
</dbReference>
<sequence>MLDMRMVSCFQRCRCAYRYSHRLYSTVKPKYPPSIDICGTQYPTDEVTNITPAIISKIPIRLHTQPAHPLSNLRSLIESHWPDFAHLSSFSPLVTPFKNFDELSFPKDHPGRSVTDSYYINKDLMLRTHTSAHEVEVFREGQSKWLLTADVYRRDEIDASHYPVFHQVEGAKLYESNSTGMKQLEQDNLRLEQYLAKSNIVIEDVANVSETNPVQERHDAVQAEMVARNLKLELNSLILTLFGGAREGAEGEEPLRVRWIEAYFPFTSPSFEVEVFFRGKWLEILGCGVIRQATLDTAGVQNKIGWAFGLGLERIAMILYSIPDIRLFWSTDPRFLSQFKEGEISTFKSYSKYPSCFKDVSFWLPENSGFHENDFCDLVRDVAGDLVEDIDAFVHPKTKRGSLCYRINYCSMDRSLSNEETNEIHKTVVSRLTNEFGVEIR</sequence>
<dbReference type="Pfam" id="PF03147">
    <property type="entry name" value="FDX-ACB"/>
    <property type="match status" value="1"/>
</dbReference>
<evidence type="ECO:0000256" key="14">
    <source>
        <dbReference type="ARBA" id="ARBA00073229"/>
    </source>
</evidence>
<dbReference type="Proteomes" id="UP000559256">
    <property type="component" value="Unassembled WGS sequence"/>
</dbReference>
<comment type="subcellular location">
    <subcellularLocation>
        <location evidence="1">Mitochondrion matrix</location>
    </subcellularLocation>
</comment>
<protein>
    <recommendedName>
        <fullName evidence="14">Phenylalanine--tRNA ligase, mitochondrial</fullName>
        <ecNumber evidence="3">6.1.1.20</ecNumber>
    </recommendedName>
    <alternativeName>
        <fullName evidence="11">Phenylalanyl-tRNA synthetase</fullName>
    </alternativeName>
</protein>
<dbReference type="OrthoDB" id="4457at2759"/>
<evidence type="ECO:0000256" key="4">
    <source>
        <dbReference type="ARBA" id="ARBA00022598"/>
    </source>
</evidence>
<dbReference type="FunFam" id="3.30.930.10:FF:000053">
    <property type="entry name" value="Phenylalanyl-tRNA synthetase mitochondrial"/>
    <property type="match status" value="1"/>
</dbReference>
<evidence type="ECO:0000259" key="16">
    <source>
        <dbReference type="PROSITE" id="PS51447"/>
    </source>
</evidence>
<evidence type="ECO:0000256" key="6">
    <source>
        <dbReference type="ARBA" id="ARBA00022840"/>
    </source>
</evidence>
<dbReference type="PANTHER" id="PTHR11538:SF41">
    <property type="entry name" value="PHENYLALANINE--TRNA LIGASE, MITOCHONDRIAL"/>
    <property type="match status" value="1"/>
</dbReference>
<dbReference type="InterPro" id="IPR036690">
    <property type="entry name" value="Fdx_antiC-bd_sf"/>
</dbReference>
<dbReference type="AlphaFoldDB" id="A0A8H5GJ26"/>
<evidence type="ECO:0000256" key="13">
    <source>
        <dbReference type="ARBA" id="ARBA00057761"/>
    </source>
</evidence>
<evidence type="ECO:0000256" key="2">
    <source>
        <dbReference type="ARBA" id="ARBA00008226"/>
    </source>
</evidence>
<dbReference type="Gene3D" id="3.30.70.380">
    <property type="entry name" value="Ferrodoxin-fold anticodon-binding domain"/>
    <property type="match status" value="1"/>
</dbReference>
<dbReference type="InterPro" id="IPR006195">
    <property type="entry name" value="aa-tRNA-synth_II"/>
</dbReference>
<keyword evidence="6" id="KW-0067">ATP-binding</keyword>
<keyword evidence="9" id="KW-0496">Mitochondrion</keyword>
<evidence type="ECO:0000256" key="9">
    <source>
        <dbReference type="ARBA" id="ARBA00023128"/>
    </source>
</evidence>
<evidence type="ECO:0000256" key="12">
    <source>
        <dbReference type="ARBA" id="ARBA00049255"/>
    </source>
</evidence>
<dbReference type="InterPro" id="IPR005121">
    <property type="entry name" value="Fdx_antiC-bd"/>
</dbReference>
<evidence type="ECO:0000256" key="3">
    <source>
        <dbReference type="ARBA" id="ARBA00012814"/>
    </source>
</evidence>
<proteinExistence type="inferred from homology"/>
<evidence type="ECO:0000313" key="17">
    <source>
        <dbReference type="EMBL" id="KAF5365681.1"/>
    </source>
</evidence>
<comment type="similarity">
    <text evidence="2">Belongs to the class-II aminoacyl-tRNA synthetase family.</text>
</comment>
<dbReference type="PROSITE" id="PS51447">
    <property type="entry name" value="FDX_ACB"/>
    <property type="match status" value="1"/>
</dbReference>
<evidence type="ECO:0000256" key="10">
    <source>
        <dbReference type="ARBA" id="ARBA00023146"/>
    </source>
</evidence>
<dbReference type="InterPro" id="IPR002319">
    <property type="entry name" value="Phenylalanyl-tRNA_Synthase"/>
</dbReference>
<reference evidence="17 18" key="1">
    <citation type="journal article" date="2020" name="ISME J.">
        <title>Uncovering the hidden diversity of litter-decomposition mechanisms in mushroom-forming fungi.</title>
        <authorList>
            <person name="Floudas D."/>
            <person name="Bentzer J."/>
            <person name="Ahren D."/>
            <person name="Johansson T."/>
            <person name="Persson P."/>
            <person name="Tunlid A."/>
        </authorList>
    </citation>
    <scope>NUCLEOTIDE SEQUENCE [LARGE SCALE GENOMIC DNA]</scope>
    <source>
        <strain evidence="17 18">CBS 291.85</strain>
    </source>
</reference>
<dbReference type="GO" id="GO:0005759">
    <property type="term" value="C:mitochondrial matrix"/>
    <property type="evidence" value="ECO:0007669"/>
    <property type="project" value="UniProtKB-SubCell"/>
</dbReference>
<keyword evidence="7" id="KW-0648">Protein biosynthesis</keyword>
<evidence type="ECO:0000256" key="8">
    <source>
        <dbReference type="ARBA" id="ARBA00022946"/>
    </source>
</evidence>
<dbReference type="InterPro" id="IPR004530">
    <property type="entry name" value="Phe-tRNA-synth_IIc_mito"/>
</dbReference>
<keyword evidence="8" id="KW-0809">Transit peptide</keyword>
<evidence type="ECO:0000256" key="7">
    <source>
        <dbReference type="ARBA" id="ARBA00022917"/>
    </source>
</evidence>
<comment type="caution">
    <text evidence="17">The sequence shown here is derived from an EMBL/GenBank/DDBJ whole genome shotgun (WGS) entry which is preliminary data.</text>
</comment>
<dbReference type="GO" id="GO:0006432">
    <property type="term" value="P:phenylalanyl-tRNA aminoacylation"/>
    <property type="evidence" value="ECO:0007669"/>
    <property type="project" value="InterPro"/>
</dbReference>
<name>A0A8H5GJ26_9AGAR</name>
<feature type="domain" description="FDX-ACB" evidence="16">
    <location>
        <begin position="351"/>
        <end position="441"/>
    </location>
</feature>